<dbReference type="GeneID" id="71997140"/>
<protein>
    <recommendedName>
        <fullName evidence="4">Secreted protein</fullName>
    </recommendedName>
</protein>
<organism evidence="2 3">
    <name type="scientific">Rhodofomes roseus</name>
    <dbReference type="NCBI Taxonomy" id="34475"/>
    <lineage>
        <taxon>Eukaryota</taxon>
        <taxon>Fungi</taxon>
        <taxon>Dikarya</taxon>
        <taxon>Basidiomycota</taxon>
        <taxon>Agaricomycotina</taxon>
        <taxon>Agaricomycetes</taxon>
        <taxon>Polyporales</taxon>
        <taxon>Rhodofomes</taxon>
    </lineage>
</organism>
<reference evidence="2 3" key="1">
    <citation type="journal article" date="2021" name="Environ. Microbiol.">
        <title>Gene family expansions and transcriptome signatures uncover fungal adaptations to wood decay.</title>
        <authorList>
            <person name="Hage H."/>
            <person name="Miyauchi S."/>
            <person name="Viragh M."/>
            <person name="Drula E."/>
            <person name="Min B."/>
            <person name="Chaduli D."/>
            <person name="Navarro D."/>
            <person name="Favel A."/>
            <person name="Norest M."/>
            <person name="Lesage-Meessen L."/>
            <person name="Balint B."/>
            <person name="Merenyi Z."/>
            <person name="de Eugenio L."/>
            <person name="Morin E."/>
            <person name="Martinez A.T."/>
            <person name="Baldrian P."/>
            <person name="Stursova M."/>
            <person name="Martinez M.J."/>
            <person name="Novotny C."/>
            <person name="Magnuson J.K."/>
            <person name="Spatafora J.W."/>
            <person name="Maurice S."/>
            <person name="Pangilinan J."/>
            <person name="Andreopoulos W."/>
            <person name="LaButti K."/>
            <person name="Hundley H."/>
            <person name="Na H."/>
            <person name="Kuo A."/>
            <person name="Barry K."/>
            <person name="Lipzen A."/>
            <person name="Henrissat B."/>
            <person name="Riley R."/>
            <person name="Ahrendt S."/>
            <person name="Nagy L.G."/>
            <person name="Grigoriev I.V."/>
            <person name="Martin F."/>
            <person name="Rosso M.N."/>
        </authorList>
    </citation>
    <scope>NUCLEOTIDE SEQUENCE [LARGE SCALE GENOMIC DNA]</scope>
    <source>
        <strain evidence="2 3">CIRM-BRFM 1785</strain>
    </source>
</reference>
<keyword evidence="1" id="KW-0732">Signal</keyword>
<dbReference type="EMBL" id="JADCUA010000014">
    <property type="protein sequence ID" value="KAH9834762.1"/>
    <property type="molecule type" value="Genomic_DNA"/>
</dbReference>
<evidence type="ECO:0008006" key="4">
    <source>
        <dbReference type="Google" id="ProtNLM"/>
    </source>
</evidence>
<evidence type="ECO:0000313" key="2">
    <source>
        <dbReference type="EMBL" id="KAH9834762.1"/>
    </source>
</evidence>
<feature type="signal peptide" evidence="1">
    <location>
        <begin position="1"/>
        <end position="28"/>
    </location>
</feature>
<comment type="caution">
    <text evidence="2">The sequence shown here is derived from an EMBL/GenBank/DDBJ whole genome shotgun (WGS) entry which is preliminary data.</text>
</comment>
<dbReference type="RefSeq" id="XP_047777248.1">
    <property type="nucleotide sequence ID" value="XM_047916408.1"/>
</dbReference>
<keyword evidence="3" id="KW-1185">Reference proteome</keyword>
<proteinExistence type="predicted"/>
<evidence type="ECO:0000313" key="3">
    <source>
        <dbReference type="Proteomes" id="UP000814176"/>
    </source>
</evidence>
<feature type="chain" id="PRO_5046930302" description="Secreted protein" evidence="1">
    <location>
        <begin position="29"/>
        <end position="92"/>
    </location>
</feature>
<sequence>MLICMGCMRARTPSALLLVIAAAAGSHSIPVSKCRCTRSTSVMVGMSLLYSTDSFRRLHNGSQQHEAMDNGRDASVPLLVRRANISWEEAVV</sequence>
<gene>
    <name evidence="2" type="ORF">C8Q71DRAFT_123312</name>
</gene>
<dbReference type="Proteomes" id="UP000814176">
    <property type="component" value="Unassembled WGS sequence"/>
</dbReference>
<evidence type="ECO:0000256" key="1">
    <source>
        <dbReference type="SAM" id="SignalP"/>
    </source>
</evidence>
<name>A0ABQ8KBF1_9APHY</name>
<accession>A0ABQ8KBF1</accession>